<evidence type="ECO:0000313" key="2">
    <source>
        <dbReference type="Proteomes" id="UP000309667"/>
    </source>
</evidence>
<keyword evidence="2" id="KW-1185">Reference proteome</keyword>
<sequence length="731" mass="81108">MGIPMVSTYLSYNLVNRDIKASLNRTVSDPLVARQTEYFKENIGKVSTVEEFLDDYQLYSYAMKAHGLEEMTYAKAFMEKVLESDLSDDASFANQLTDERYRNFAASFQFSAEKTDLQTDSQQTILLEKYEASLTAQSDTLEAEAFYYETMIDKVTNVSGLVNNSRLMTFALDAHGIDGTYYTKDHLAQILTSDTSDPDSYVNQMVANGAANASKFLKLAEAFEFNTDGTLSGATAQTAVQKEAIVSLYVDEEQIYVTDYYRQRERAYYEQQIATITSVDELTADTRLFNYVSTAFELGSMSASTFKQIVTSDTSDPDSYAATNGGDAWVAIAGKFNFASDGTVESGMTAQGTTQLTSTNSSFAALYDDADEERKEALTDLFKTNISEAENVDDLLSDTTMRLVLQRTFGFEANEFSVRELRQALTSDFTDPNSFANKSKDSRLIDMSKLFNFDSAGNAAVPLQAHNSLTATTIAKQYVINEVRFLEDPEKTEVRKTATEKAENYQEKIQSIDTVGKLLADREVLDVVIGAFGLDPADVTDDFLKQAFGSDLSDPKSLVNQQPDSRWAELVASFNFDASGNLTRETIGTVQQRGETMETVNKYLRQTLEETEGESNEAVRLALYFQRTAPTITDAYGLIADDALMAVFRTTFGYTDEFSNMDVDQQARIIGENMELADLQDPAKLERFLQRYSAMYDSENASYNSPALSILSGGSAGISADLLFSLAQLKA</sequence>
<dbReference type="Proteomes" id="UP000309667">
    <property type="component" value="Unassembled WGS sequence"/>
</dbReference>
<dbReference type="Pfam" id="PF06748">
    <property type="entry name" value="DUF1217"/>
    <property type="match status" value="5"/>
</dbReference>
<reference evidence="1 2" key="1">
    <citation type="submission" date="2019-04" db="EMBL/GenBank/DDBJ databases">
        <title>Genome sequence of strain 7209-2.</title>
        <authorList>
            <person name="Gao J."/>
            <person name="Sun J."/>
        </authorList>
    </citation>
    <scope>NUCLEOTIDE SEQUENCE [LARGE SCALE GENOMIC DNA]</scope>
    <source>
        <strain evidence="1 2">7209-2</strain>
    </source>
</reference>
<dbReference type="InterPro" id="IPR010626">
    <property type="entry name" value="DUF1217"/>
</dbReference>
<comment type="caution">
    <text evidence="1">The sequence shown here is derived from an EMBL/GenBank/DDBJ whole genome shotgun (WGS) entry which is preliminary data.</text>
</comment>
<dbReference type="EMBL" id="STGT01000001">
    <property type="protein sequence ID" value="THV16574.1"/>
    <property type="molecule type" value="Genomic_DNA"/>
</dbReference>
<proteinExistence type="predicted"/>
<dbReference type="InterPro" id="IPR023157">
    <property type="entry name" value="AGR-C-984p-like_sf"/>
</dbReference>
<name>A0ABY2QYH4_9HYPH</name>
<organism evidence="1 2">
    <name type="scientific">Rhizobium rhizophilum</name>
    <dbReference type="NCBI Taxonomy" id="1850373"/>
    <lineage>
        <taxon>Bacteria</taxon>
        <taxon>Pseudomonadati</taxon>
        <taxon>Pseudomonadota</taxon>
        <taxon>Alphaproteobacteria</taxon>
        <taxon>Hyphomicrobiales</taxon>
        <taxon>Rhizobiaceae</taxon>
        <taxon>Rhizobium/Agrobacterium group</taxon>
        <taxon>Rhizobium</taxon>
    </lineage>
</organism>
<dbReference type="Gene3D" id="1.10.3700.10">
    <property type="entry name" value="AGR C 984p-like"/>
    <property type="match status" value="4"/>
</dbReference>
<evidence type="ECO:0000313" key="1">
    <source>
        <dbReference type="EMBL" id="THV16574.1"/>
    </source>
</evidence>
<gene>
    <name evidence="1" type="ORF">E9677_00780</name>
</gene>
<accession>A0ABY2QYH4</accession>
<protein>
    <submittedName>
        <fullName evidence="1">DUF1217 domain-containing protein</fullName>
    </submittedName>
</protein>
<dbReference type="SUPFAM" id="SSF158837">
    <property type="entry name" value="AGR C 984p-like"/>
    <property type="match status" value="5"/>
</dbReference>